<evidence type="ECO:0000256" key="2">
    <source>
        <dbReference type="ARBA" id="ARBA00022692"/>
    </source>
</evidence>
<evidence type="ECO:0000256" key="3">
    <source>
        <dbReference type="ARBA" id="ARBA00022989"/>
    </source>
</evidence>
<comment type="subcellular location">
    <subcellularLocation>
        <location evidence="1">Membrane</location>
        <topology evidence="1">Multi-pass membrane protein</topology>
    </subcellularLocation>
</comment>
<keyword evidence="2 5" id="KW-0812">Transmembrane</keyword>
<organism evidence="6 7">
    <name type="scientific">Micropruina glycogenica</name>
    <dbReference type="NCBI Taxonomy" id="75385"/>
    <lineage>
        <taxon>Bacteria</taxon>
        <taxon>Bacillati</taxon>
        <taxon>Actinomycetota</taxon>
        <taxon>Actinomycetes</taxon>
        <taxon>Propionibacteriales</taxon>
        <taxon>Nocardioidaceae</taxon>
        <taxon>Micropruina</taxon>
    </lineage>
</organism>
<evidence type="ECO:0000256" key="1">
    <source>
        <dbReference type="ARBA" id="ARBA00004141"/>
    </source>
</evidence>
<dbReference type="OrthoDB" id="5187293at2"/>
<feature type="transmembrane region" description="Helical" evidence="5">
    <location>
        <begin position="258"/>
        <end position="278"/>
    </location>
</feature>
<feature type="transmembrane region" description="Helical" evidence="5">
    <location>
        <begin position="232"/>
        <end position="252"/>
    </location>
</feature>
<dbReference type="KEGG" id="mgg:MPLG2_2367"/>
<accession>A0A2N9JIV9</accession>
<dbReference type="RefSeq" id="WP_158681066.1">
    <property type="nucleotide sequence ID" value="NZ_BAAAGO010000021.1"/>
</dbReference>
<feature type="transmembrane region" description="Helical" evidence="5">
    <location>
        <begin position="298"/>
        <end position="316"/>
    </location>
</feature>
<feature type="transmembrane region" description="Helical" evidence="5">
    <location>
        <begin position="341"/>
        <end position="361"/>
    </location>
</feature>
<feature type="transmembrane region" description="Helical" evidence="5">
    <location>
        <begin position="17"/>
        <end position="50"/>
    </location>
</feature>
<reference evidence="6 7" key="1">
    <citation type="submission" date="2018-02" db="EMBL/GenBank/DDBJ databases">
        <authorList>
            <person name="Cohen D.B."/>
            <person name="Kent A.D."/>
        </authorList>
    </citation>
    <scope>NUCLEOTIDE SEQUENCE [LARGE SCALE GENOMIC DNA]</scope>
    <source>
        <strain evidence="6">1</strain>
    </source>
</reference>
<dbReference type="PANTHER" id="PTHR33514">
    <property type="entry name" value="PROTEIN ABCI12, CHLOROPLASTIC"/>
    <property type="match status" value="1"/>
</dbReference>
<evidence type="ECO:0000256" key="5">
    <source>
        <dbReference type="SAM" id="Phobius"/>
    </source>
</evidence>
<evidence type="ECO:0000313" key="7">
    <source>
        <dbReference type="Proteomes" id="UP000238164"/>
    </source>
</evidence>
<dbReference type="PANTHER" id="PTHR33514:SF15">
    <property type="entry name" value="COBALT TRANSPORT PROTEIN"/>
    <property type="match status" value="1"/>
</dbReference>
<keyword evidence="4 5" id="KW-0472">Membrane</keyword>
<protein>
    <recommendedName>
        <fullName evidence="8">Energy-coupling factor transport system permease protein</fullName>
    </recommendedName>
</protein>
<gene>
    <name evidence="6" type="ORF">MPLG2_2367</name>
</gene>
<name>A0A2N9JIV9_9ACTN</name>
<dbReference type="Proteomes" id="UP000238164">
    <property type="component" value="Chromosome 1"/>
</dbReference>
<dbReference type="Pfam" id="PF02361">
    <property type="entry name" value="CbiQ"/>
    <property type="match status" value="1"/>
</dbReference>
<proteinExistence type="predicted"/>
<feature type="transmembrane region" description="Helical" evidence="5">
    <location>
        <begin position="62"/>
        <end position="82"/>
    </location>
</feature>
<dbReference type="GO" id="GO:0005886">
    <property type="term" value="C:plasma membrane"/>
    <property type="evidence" value="ECO:0007669"/>
    <property type="project" value="TreeGrafter"/>
</dbReference>
<evidence type="ECO:0000256" key="4">
    <source>
        <dbReference type="ARBA" id="ARBA00023136"/>
    </source>
</evidence>
<sequence>MDAEGTATLTTVHPWAWWGWAIGLGIAVSGTTNPLLLALIATAMVVVVMLRRSDAPWARSVRAYLLLALFVIVMRVFFRIVFGGGTGDTVLFTLPSIPLPDWAAGIQLGGAVTAEALASTLYEAFRLAVMLLCVGAANALANPRQALRSVPAALYEASTAVVIALSLTPQLIESIARVRRARRLRGDSTTSLRALGTIALPVLADAIDRSLALAAGMESRGFARTRGLPVKGTLPVMLVSASLATMGVFLLLSTSYWQLASVLLIVGVLGCGLGLRAAGGRLRVTRYRPQPWRGTDTLVALSGALAAALVLGLGWLDPDSLGPAALALLDPQALFPSTDPLVWPTVTAPMLLVVALALAPLPLTRRRRVATVESTRNDTRVRLLRPGAVPAPRAEPTWR</sequence>
<keyword evidence="7" id="KW-1185">Reference proteome</keyword>
<dbReference type="AlphaFoldDB" id="A0A2N9JIV9"/>
<dbReference type="EMBL" id="LT985188">
    <property type="protein sequence ID" value="SPD87397.1"/>
    <property type="molecule type" value="Genomic_DNA"/>
</dbReference>
<keyword evidence="3 5" id="KW-1133">Transmembrane helix</keyword>
<dbReference type="InterPro" id="IPR003339">
    <property type="entry name" value="ABC/ECF_trnsptr_transmembrane"/>
</dbReference>
<dbReference type="CDD" id="cd16914">
    <property type="entry name" value="EcfT"/>
    <property type="match status" value="1"/>
</dbReference>
<evidence type="ECO:0008006" key="8">
    <source>
        <dbReference type="Google" id="ProtNLM"/>
    </source>
</evidence>
<evidence type="ECO:0000313" key="6">
    <source>
        <dbReference type="EMBL" id="SPD87397.1"/>
    </source>
</evidence>